<name>A0AA38LBF9_TAXCH</name>
<keyword evidence="2" id="KW-1185">Reference proteome</keyword>
<reference evidence="1 2" key="1">
    <citation type="journal article" date="2021" name="Nat. Plants">
        <title>The Taxus genome provides insights into paclitaxel biosynthesis.</title>
        <authorList>
            <person name="Xiong X."/>
            <person name="Gou J."/>
            <person name="Liao Q."/>
            <person name="Li Y."/>
            <person name="Zhou Q."/>
            <person name="Bi G."/>
            <person name="Li C."/>
            <person name="Du R."/>
            <person name="Wang X."/>
            <person name="Sun T."/>
            <person name="Guo L."/>
            <person name="Liang H."/>
            <person name="Lu P."/>
            <person name="Wu Y."/>
            <person name="Zhang Z."/>
            <person name="Ro D.K."/>
            <person name="Shang Y."/>
            <person name="Huang S."/>
            <person name="Yan J."/>
        </authorList>
    </citation>
    <scope>NUCLEOTIDE SEQUENCE [LARGE SCALE GENOMIC DNA]</scope>
    <source>
        <strain evidence="1">Ta-2019</strain>
    </source>
</reference>
<organism evidence="1 2">
    <name type="scientific">Taxus chinensis</name>
    <name type="common">Chinese yew</name>
    <name type="synonym">Taxus wallichiana var. chinensis</name>
    <dbReference type="NCBI Taxonomy" id="29808"/>
    <lineage>
        <taxon>Eukaryota</taxon>
        <taxon>Viridiplantae</taxon>
        <taxon>Streptophyta</taxon>
        <taxon>Embryophyta</taxon>
        <taxon>Tracheophyta</taxon>
        <taxon>Spermatophyta</taxon>
        <taxon>Pinopsida</taxon>
        <taxon>Pinidae</taxon>
        <taxon>Conifers II</taxon>
        <taxon>Cupressales</taxon>
        <taxon>Taxaceae</taxon>
        <taxon>Taxus</taxon>
    </lineage>
</organism>
<gene>
    <name evidence="1" type="ORF">KI387_020778</name>
</gene>
<accession>A0AA38LBF9</accession>
<dbReference type="Proteomes" id="UP000824469">
    <property type="component" value="Unassembled WGS sequence"/>
</dbReference>
<evidence type="ECO:0000313" key="2">
    <source>
        <dbReference type="Proteomes" id="UP000824469"/>
    </source>
</evidence>
<evidence type="ECO:0000313" key="1">
    <source>
        <dbReference type="EMBL" id="KAH9319009.1"/>
    </source>
</evidence>
<comment type="caution">
    <text evidence="1">The sequence shown here is derived from an EMBL/GenBank/DDBJ whole genome shotgun (WGS) entry which is preliminary data.</text>
</comment>
<dbReference type="EMBL" id="JAHRHJ020000004">
    <property type="protein sequence ID" value="KAH9319009.1"/>
    <property type="molecule type" value="Genomic_DNA"/>
</dbReference>
<protein>
    <submittedName>
        <fullName evidence="1">Uncharacterized protein</fullName>
    </submittedName>
</protein>
<proteinExistence type="predicted"/>
<feature type="non-terminal residue" evidence="1">
    <location>
        <position position="88"/>
    </location>
</feature>
<dbReference type="AlphaFoldDB" id="A0AA38LBF9"/>
<sequence>ILKGVYDVNTTDGFEFIGTDDVGIPILGSIDEDMADVEVLVKVGGVTFVEGVTDAEGVTDVEGVFGDVGAELGNVEVAFTDMVGGMEV</sequence>
<feature type="non-terminal residue" evidence="1">
    <location>
        <position position="1"/>
    </location>
</feature>